<dbReference type="SUPFAM" id="SSF53271">
    <property type="entry name" value="PRTase-like"/>
    <property type="match status" value="1"/>
</dbReference>
<evidence type="ECO:0000256" key="5">
    <source>
        <dbReference type="ARBA" id="ARBA00008391"/>
    </source>
</evidence>
<dbReference type="EMBL" id="LGHJ01000019">
    <property type="protein sequence ID" value="KPL73955.1"/>
    <property type="molecule type" value="Genomic_DNA"/>
</dbReference>
<keyword evidence="10 15" id="KW-0660">Purine salvage</keyword>
<dbReference type="GO" id="GO:0006166">
    <property type="term" value="P:purine ribonucleoside salvage"/>
    <property type="evidence" value="ECO:0007669"/>
    <property type="project" value="UniProtKB-KW"/>
</dbReference>
<keyword evidence="6 15" id="KW-0963">Cytoplasm</keyword>
<evidence type="ECO:0000256" key="4">
    <source>
        <dbReference type="ARBA" id="ARBA00004676"/>
    </source>
</evidence>
<dbReference type="InterPro" id="IPR029057">
    <property type="entry name" value="PRTase-like"/>
</dbReference>
<keyword evidence="7 15" id="KW-0328">Glycosyltransferase</keyword>
<evidence type="ECO:0000256" key="15">
    <source>
        <dbReference type="RuleBase" id="RU364099"/>
    </source>
</evidence>
<evidence type="ECO:0000256" key="8">
    <source>
        <dbReference type="ARBA" id="ARBA00022679"/>
    </source>
</evidence>
<evidence type="ECO:0000256" key="13">
    <source>
        <dbReference type="ARBA" id="ARBA00048811"/>
    </source>
</evidence>
<dbReference type="GO" id="GO:0052657">
    <property type="term" value="F:guanine phosphoribosyltransferase activity"/>
    <property type="evidence" value="ECO:0007669"/>
    <property type="project" value="UniProtKB-ARBA"/>
</dbReference>
<proteinExistence type="inferred from homology"/>
<evidence type="ECO:0000256" key="3">
    <source>
        <dbReference type="ARBA" id="ARBA00004669"/>
    </source>
</evidence>
<comment type="pathway">
    <text evidence="4">Purine metabolism; GMP biosynthesis via salvage pathway; GMP from guanine: step 1/1.</text>
</comment>
<dbReference type="Pfam" id="PF00156">
    <property type="entry name" value="Pribosyltran"/>
    <property type="match status" value="1"/>
</dbReference>
<dbReference type="Proteomes" id="UP000050514">
    <property type="component" value="Unassembled WGS sequence"/>
</dbReference>
<dbReference type="InterPro" id="IPR000836">
    <property type="entry name" value="PRTase_dom"/>
</dbReference>
<dbReference type="CDD" id="cd06223">
    <property type="entry name" value="PRTases_typeI"/>
    <property type="match status" value="1"/>
</dbReference>
<dbReference type="AlphaFoldDB" id="A0A0P6X3H3"/>
<dbReference type="FunFam" id="3.40.50.2020:FF:000006">
    <property type="entry name" value="Hypoxanthine phosphoribosyltransferase"/>
    <property type="match status" value="1"/>
</dbReference>
<evidence type="ECO:0000256" key="7">
    <source>
        <dbReference type="ARBA" id="ARBA00022676"/>
    </source>
</evidence>
<evidence type="ECO:0000256" key="2">
    <source>
        <dbReference type="ARBA" id="ARBA00004496"/>
    </source>
</evidence>
<dbReference type="PATRIC" id="fig|360411.5.peg.2585"/>
<reference evidence="17 18" key="1">
    <citation type="submission" date="2015-07" db="EMBL/GenBank/DDBJ databases">
        <title>Draft genome of Bellilinea caldifistulae DSM 17877.</title>
        <authorList>
            <person name="Hemp J."/>
            <person name="Ward L.M."/>
            <person name="Pace L.A."/>
            <person name="Fischer W.W."/>
        </authorList>
    </citation>
    <scope>NUCLEOTIDE SEQUENCE [LARGE SCALE GENOMIC DNA]</scope>
    <source>
        <strain evidence="17 18">GOMI-1</strain>
    </source>
</reference>
<dbReference type="GO" id="GO:0005829">
    <property type="term" value="C:cytosol"/>
    <property type="evidence" value="ECO:0007669"/>
    <property type="project" value="TreeGrafter"/>
</dbReference>
<dbReference type="GO" id="GO:0000166">
    <property type="term" value="F:nucleotide binding"/>
    <property type="evidence" value="ECO:0007669"/>
    <property type="project" value="UniProtKB-KW"/>
</dbReference>
<evidence type="ECO:0000256" key="11">
    <source>
        <dbReference type="ARBA" id="ARBA00022741"/>
    </source>
</evidence>
<dbReference type="PANTHER" id="PTHR43340">
    <property type="entry name" value="HYPOXANTHINE-GUANINE PHOSPHORIBOSYLTRANSFERASE"/>
    <property type="match status" value="1"/>
</dbReference>
<evidence type="ECO:0000256" key="12">
    <source>
        <dbReference type="ARBA" id="ARBA00022842"/>
    </source>
</evidence>
<evidence type="ECO:0000256" key="10">
    <source>
        <dbReference type="ARBA" id="ARBA00022726"/>
    </source>
</evidence>
<keyword evidence="18" id="KW-1185">Reference proteome</keyword>
<organism evidence="17 18">
    <name type="scientific">Bellilinea caldifistulae</name>
    <dbReference type="NCBI Taxonomy" id="360411"/>
    <lineage>
        <taxon>Bacteria</taxon>
        <taxon>Bacillati</taxon>
        <taxon>Chloroflexota</taxon>
        <taxon>Anaerolineae</taxon>
        <taxon>Anaerolineales</taxon>
        <taxon>Anaerolineaceae</taxon>
        <taxon>Bellilinea</taxon>
    </lineage>
</organism>
<dbReference type="GO" id="GO:0032263">
    <property type="term" value="P:GMP salvage"/>
    <property type="evidence" value="ECO:0007669"/>
    <property type="project" value="TreeGrafter"/>
</dbReference>
<comment type="pathway">
    <text evidence="3 15">Purine metabolism; IMP biosynthesis via salvage pathway; IMP from hypoxanthine: step 1/1.</text>
</comment>
<gene>
    <name evidence="17" type="ORF">AC812_14415</name>
</gene>
<keyword evidence="8 15" id="KW-0808">Transferase</keyword>
<evidence type="ECO:0000313" key="17">
    <source>
        <dbReference type="EMBL" id="KPL73955.1"/>
    </source>
</evidence>
<evidence type="ECO:0000256" key="1">
    <source>
        <dbReference type="ARBA" id="ARBA00001946"/>
    </source>
</evidence>
<comment type="similarity">
    <text evidence="5 15">Belongs to the purine/pyrimidine phosphoribosyltransferase family.</text>
</comment>
<evidence type="ECO:0000256" key="9">
    <source>
        <dbReference type="ARBA" id="ARBA00022723"/>
    </source>
</evidence>
<comment type="subcellular location">
    <subcellularLocation>
        <location evidence="2 15">Cytoplasm</location>
    </subcellularLocation>
</comment>
<dbReference type="GO" id="GO:0046100">
    <property type="term" value="P:hypoxanthine metabolic process"/>
    <property type="evidence" value="ECO:0007669"/>
    <property type="project" value="TreeGrafter"/>
</dbReference>
<keyword evidence="12 15" id="KW-0460">Magnesium</keyword>
<accession>A0A0P6X3H3</accession>
<dbReference type="GO" id="GO:0004422">
    <property type="term" value="F:hypoxanthine phosphoribosyltransferase activity"/>
    <property type="evidence" value="ECO:0007669"/>
    <property type="project" value="InterPro"/>
</dbReference>
<dbReference type="GO" id="GO:0006178">
    <property type="term" value="P:guanine salvage"/>
    <property type="evidence" value="ECO:0007669"/>
    <property type="project" value="TreeGrafter"/>
</dbReference>
<dbReference type="GO" id="GO:0000287">
    <property type="term" value="F:magnesium ion binding"/>
    <property type="evidence" value="ECO:0007669"/>
    <property type="project" value="TreeGrafter"/>
</dbReference>
<comment type="caution">
    <text evidence="17">The sequence shown here is derived from an EMBL/GenBank/DDBJ whole genome shotgun (WGS) entry which is preliminary data.</text>
</comment>
<evidence type="ECO:0000313" key="18">
    <source>
        <dbReference type="Proteomes" id="UP000050514"/>
    </source>
</evidence>
<sequence>MNPRLKFPYEFIGEILITQEQIQQRVADLGEQITQDYQHSDKLLLLGLLRGSVMFMTDLMRHIRRPMTMDFMLVSSYAGTESSGFVRIDADHKTNIYGWDVILIDDIVDTGYTLYTVRKLLLERQPRSLKICALLDKKARHKVDIHIDYLGFEIPDYFVVGYGLDIDEKGRNLPYIASVDLEKYKKLYPPDEGKK</sequence>
<evidence type="ECO:0000256" key="6">
    <source>
        <dbReference type="ARBA" id="ARBA00022490"/>
    </source>
</evidence>
<dbReference type="PANTHER" id="PTHR43340:SF1">
    <property type="entry name" value="HYPOXANTHINE PHOSPHORIBOSYLTRANSFERASE"/>
    <property type="match status" value="1"/>
</dbReference>
<dbReference type="STRING" id="360411.AC812_14415"/>
<dbReference type="NCBIfam" id="TIGR01203">
    <property type="entry name" value="HGPRTase"/>
    <property type="match status" value="1"/>
</dbReference>
<dbReference type="InterPro" id="IPR050408">
    <property type="entry name" value="HGPRT"/>
</dbReference>
<comment type="catalytic activity">
    <reaction evidence="14">
        <text>IMP + diphosphate = hypoxanthine + 5-phospho-alpha-D-ribose 1-diphosphate</text>
        <dbReference type="Rhea" id="RHEA:17973"/>
        <dbReference type="ChEBI" id="CHEBI:17368"/>
        <dbReference type="ChEBI" id="CHEBI:33019"/>
        <dbReference type="ChEBI" id="CHEBI:58017"/>
        <dbReference type="ChEBI" id="CHEBI:58053"/>
        <dbReference type="EC" id="2.4.2.8"/>
    </reaction>
    <physiologicalReaction direction="right-to-left" evidence="14">
        <dbReference type="Rhea" id="RHEA:17975"/>
    </physiologicalReaction>
</comment>
<dbReference type="RefSeq" id="WP_061917850.1">
    <property type="nucleotide sequence ID" value="NZ_DF967971.1"/>
</dbReference>
<comment type="cofactor">
    <cofactor evidence="1 15">
        <name>Mg(2+)</name>
        <dbReference type="ChEBI" id="CHEBI:18420"/>
    </cofactor>
</comment>
<dbReference type="UniPathway" id="UPA00591">
    <property type="reaction ID" value="UER00648"/>
</dbReference>
<feature type="domain" description="Phosphoribosyltransferase" evidence="16">
    <location>
        <begin position="19"/>
        <end position="166"/>
    </location>
</feature>
<keyword evidence="11 15" id="KW-0547">Nucleotide-binding</keyword>
<dbReference type="InterPro" id="IPR005904">
    <property type="entry name" value="Hxn_phspho_trans"/>
</dbReference>
<protein>
    <recommendedName>
        <fullName evidence="15">Hypoxanthine phosphoribosyltransferase</fullName>
        <ecNumber evidence="15">2.4.2.8</ecNumber>
    </recommendedName>
</protein>
<comment type="catalytic activity">
    <reaction evidence="13">
        <text>GMP + diphosphate = guanine + 5-phospho-alpha-D-ribose 1-diphosphate</text>
        <dbReference type="Rhea" id="RHEA:25424"/>
        <dbReference type="ChEBI" id="CHEBI:16235"/>
        <dbReference type="ChEBI" id="CHEBI:33019"/>
        <dbReference type="ChEBI" id="CHEBI:58017"/>
        <dbReference type="ChEBI" id="CHEBI:58115"/>
        <dbReference type="EC" id="2.4.2.8"/>
    </reaction>
    <physiologicalReaction direction="right-to-left" evidence="13">
        <dbReference type="Rhea" id="RHEA:25426"/>
    </physiologicalReaction>
</comment>
<dbReference type="GO" id="GO:0032264">
    <property type="term" value="P:IMP salvage"/>
    <property type="evidence" value="ECO:0007669"/>
    <property type="project" value="UniProtKB-UniPathway"/>
</dbReference>
<evidence type="ECO:0000256" key="14">
    <source>
        <dbReference type="ARBA" id="ARBA00049402"/>
    </source>
</evidence>
<name>A0A0P6X3H3_9CHLR</name>
<evidence type="ECO:0000259" key="16">
    <source>
        <dbReference type="Pfam" id="PF00156"/>
    </source>
</evidence>
<dbReference type="Gene3D" id="3.40.50.2020">
    <property type="match status" value="1"/>
</dbReference>
<dbReference type="EC" id="2.4.2.8" evidence="15"/>
<dbReference type="OrthoDB" id="9802824at2"/>
<keyword evidence="9 15" id="KW-0479">Metal-binding</keyword>